<protein>
    <recommendedName>
        <fullName evidence="7">4'-phosphopantetheinyl transferase superfamily protein</fullName>
    </recommendedName>
</protein>
<reference evidence="5" key="1">
    <citation type="submission" date="2022-11" db="EMBL/GenBank/DDBJ databases">
        <title>Isolation and characterization of PLA-degrading bacterium Massilia sp. from Antarctic soil.</title>
        <authorList>
            <person name="Sato K."/>
            <person name="Gomez-Fuentes C."/>
            <person name="Ahmad S.A."/>
            <person name="Zulkharnain A."/>
        </authorList>
    </citation>
    <scope>NUCLEOTIDE SEQUENCE</scope>
    <source>
        <strain evidence="5">N-3</strain>
    </source>
</reference>
<dbReference type="PANTHER" id="PTHR12215">
    <property type="entry name" value="PHOSPHOPANTETHEINE TRANSFERASE"/>
    <property type="match status" value="1"/>
</dbReference>
<evidence type="ECO:0000313" key="5">
    <source>
        <dbReference type="EMBL" id="BDT59716.1"/>
    </source>
</evidence>
<evidence type="ECO:0000256" key="1">
    <source>
        <dbReference type="ARBA" id="ARBA00010990"/>
    </source>
</evidence>
<evidence type="ECO:0000259" key="4">
    <source>
        <dbReference type="Pfam" id="PF17837"/>
    </source>
</evidence>
<name>A0ABN6TDE3_9BURK</name>
<organism evidence="5 6">
    <name type="scientific">Massilia varians</name>
    <dbReference type="NCBI Taxonomy" id="457921"/>
    <lineage>
        <taxon>Bacteria</taxon>
        <taxon>Pseudomonadati</taxon>
        <taxon>Pseudomonadota</taxon>
        <taxon>Betaproteobacteria</taxon>
        <taxon>Burkholderiales</taxon>
        <taxon>Oxalobacteraceae</taxon>
        <taxon>Telluria group</taxon>
        <taxon>Massilia</taxon>
    </lineage>
</organism>
<dbReference type="Gene3D" id="3.90.470.20">
    <property type="entry name" value="4'-phosphopantetheinyl transferase domain"/>
    <property type="match status" value="1"/>
</dbReference>
<accession>A0ABN6TDE3</accession>
<gene>
    <name evidence="5" type="ORF">MasN3_32100</name>
</gene>
<keyword evidence="6" id="KW-1185">Reference proteome</keyword>
<evidence type="ECO:0000256" key="2">
    <source>
        <dbReference type="ARBA" id="ARBA00022679"/>
    </source>
</evidence>
<dbReference type="InterPro" id="IPR037143">
    <property type="entry name" value="4-PPantetheinyl_Trfase_dom_sf"/>
</dbReference>
<dbReference type="InterPro" id="IPR050559">
    <property type="entry name" value="P-Pant_transferase_sf"/>
</dbReference>
<sequence>MEAVAVAPGTDTLVWLADIASLPPSRLAHYAGWLGESERQRYARFARPERRRQFVAGRALLRLALGRMLAADPAGILLQERPGQAPLLVHPAHGEPGFSISHSATLVACAASRVTRVGLDIERMDPARDLLALAGQAFSPEAVARLRACAAPERTAMFYRMWCLHEAGIKLGTASAATQVFTHTGFAGALCWARPPAFLPDPVLVDLDC</sequence>
<dbReference type="EMBL" id="AP026966">
    <property type="protein sequence ID" value="BDT59716.1"/>
    <property type="molecule type" value="Genomic_DNA"/>
</dbReference>
<dbReference type="Pfam" id="PF17837">
    <property type="entry name" value="4PPT_N"/>
    <property type="match status" value="1"/>
</dbReference>
<dbReference type="PANTHER" id="PTHR12215:SF10">
    <property type="entry name" value="L-AMINOADIPATE-SEMIALDEHYDE DEHYDROGENASE-PHOSPHOPANTETHEINYL TRANSFERASE"/>
    <property type="match status" value="1"/>
</dbReference>
<dbReference type="SUPFAM" id="SSF56214">
    <property type="entry name" value="4'-phosphopantetheinyl transferase"/>
    <property type="match status" value="2"/>
</dbReference>
<evidence type="ECO:0008006" key="7">
    <source>
        <dbReference type="Google" id="ProtNLM"/>
    </source>
</evidence>
<comment type="similarity">
    <text evidence="1">Belongs to the P-Pant transferase superfamily. Gsp/Sfp/HetI/AcpT family.</text>
</comment>
<keyword evidence="2" id="KW-0808">Transferase</keyword>
<dbReference type="RefSeq" id="WP_281908545.1">
    <property type="nucleotide sequence ID" value="NZ_AP026966.1"/>
</dbReference>
<dbReference type="Proteomes" id="UP001163336">
    <property type="component" value="Chromosome"/>
</dbReference>
<feature type="domain" description="4'-phosphopantetheinyl transferase" evidence="3">
    <location>
        <begin position="116"/>
        <end position="171"/>
    </location>
</feature>
<feature type="domain" description="4'-phosphopantetheinyl transferase N-terminal" evidence="4">
    <location>
        <begin position="40"/>
        <end position="111"/>
    </location>
</feature>
<dbReference type="Pfam" id="PF01648">
    <property type="entry name" value="ACPS"/>
    <property type="match status" value="1"/>
</dbReference>
<dbReference type="InterPro" id="IPR041354">
    <property type="entry name" value="4PPT_N"/>
</dbReference>
<evidence type="ECO:0000259" key="3">
    <source>
        <dbReference type="Pfam" id="PF01648"/>
    </source>
</evidence>
<evidence type="ECO:0000313" key="6">
    <source>
        <dbReference type="Proteomes" id="UP001163336"/>
    </source>
</evidence>
<dbReference type="InterPro" id="IPR008278">
    <property type="entry name" value="4-PPantetheinyl_Trfase_dom"/>
</dbReference>
<proteinExistence type="inferred from homology"/>